<dbReference type="RefSeq" id="WP_140458550.1">
    <property type="nucleotide sequence ID" value="NZ_BAABFI010000022.1"/>
</dbReference>
<dbReference type="EMBL" id="BONN01000006">
    <property type="protein sequence ID" value="GIG33341.1"/>
    <property type="molecule type" value="Genomic_DNA"/>
</dbReference>
<evidence type="ECO:0008006" key="6">
    <source>
        <dbReference type="Google" id="ProtNLM"/>
    </source>
</evidence>
<sequence length="781" mass="81983">MTAARLAWRALLLTLAVAATGLAVLVATPSAPAQAADLSDFDPGNIISDSVFYDEDTMTAAQVQSFLNTKGAACTGSSTSFCLKSYRQTTADKPADSRCTGAYTGRSSETAATIIAKVAQACGINPQVLLVTLQKEQGLVTSTTGKTAATYRKAMGFGCPDTAPCDAQYYGFFNQVYRAGWQFNNYRINANSYSHRAGMTNNVRFHPNAGCGTSPVYIRNQATAGLYNYTPYQPNRAALAAGYGTGDSCSAYGNRNFWNYFTDWFGSTNQRPPVGRIDAVATSAGQITVSGWTFDPDVDDSLRVHVYVDGKVVKGATADLTRTDVARAYGVGDAHGYRVTVPATDGRRTVCVYAMDANSGPTNPKIGCKTVTVTNTRPTGALDAVTNAGGLVTVKGWALDPDTSASIRVHVYVDGKVVKGISASTTRNDISRRFGLGAQHGFSTTVTPGTGAHQVCAYAIDATGGGSRKIGCKTVTVTNAAPKGRIDTLRAEPGAMVVSGWTFDPDTTASIRVHVYVDGRIYQSALASRPRPDIGRVYGKGDEHGFALTIPAATGRHEVCVYGINAIPGKNTSLGCRTTDVTNAAPVGDLSGSVEGTTLRADGWVLDPDADVPLTARMRVNGSVVASTTASTPRAGVGAPFGQSDERGFSFDLAGAVVGDHTVCIDAADASTRAFTQVRCTTLTVNGLPTGRLDTAVASEGRIKVTGWAADPNTPDPIRVHVYVDGRSTKGVTADLVRKDGRWGFNTSFPVAAGPHTVCVYAIDVQGERNPSIGCRDVTVG</sequence>
<comment type="caution">
    <text evidence="3">The sequence shown here is derived from an EMBL/GenBank/DDBJ whole genome shotgun (WGS) entry which is preliminary data.</text>
</comment>
<evidence type="ECO:0000256" key="1">
    <source>
        <dbReference type="SAM" id="SignalP"/>
    </source>
</evidence>
<evidence type="ECO:0000313" key="4">
    <source>
        <dbReference type="Proteomes" id="UP000577956"/>
    </source>
</evidence>
<reference evidence="3 4" key="1">
    <citation type="submission" date="2020-07" db="EMBL/GenBank/DDBJ databases">
        <title>Sequencing the genomes of 1000 actinobacteria strains.</title>
        <authorList>
            <person name="Klenk H.-P."/>
        </authorList>
    </citation>
    <scope>NUCLEOTIDE SEQUENCE [LARGE SCALE GENOMIC DNA]</scope>
    <source>
        <strain evidence="3 4">DSM 24482</strain>
    </source>
</reference>
<keyword evidence="5" id="KW-1185">Reference proteome</keyword>
<dbReference type="EMBL" id="JACCBK010000001">
    <property type="protein sequence ID" value="NYD85223.1"/>
    <property type="molecule type" value="Genomic_DNA"/>
</dbReference>
<name>A0A7Y9FD77_9CELL</name>
<accession>A0A7Y9FD77</accession>
<feature type="signal peptide" evidence="1">
    <location>
        <begin position="1"/>
        <end position="35"/>
    </location>
</feature>
<reference evidence="2 5" key="2">
    <citation type="submission" date="2021-01" db="EMBL/GenBank/DDBJ databases">
        <title>Whole genome shotgun sequence of Cellulomonas oligotrophica NBRC 109435.</title>
        <authorList>
            <person name="Komaki H."/>
            <person name="Tamura T."/>
        </authorList>
    </citation>
    <scope>NUCLEOTIDE SEQUENCE [LARGE SCALE GENOMIC DNA]</scope>
    <source>
        <strain evidence="2 5">NBRC 109435</strain>
    </source>
</reference>
<dbReference type="Proteomes" id="UP000577956">
    <property type="component" value="Unassembled WGS sequence"/>
</dbReference>
<evidence type="ECO:0000313" key="3">
    <source>
        <dbReference type="EMBL" id="NYD85223.1"/>
    </source>
</evidence>
<gene>
    <name evidence="3" type="ORF">BKA21_000772</name>
    <name evidence="2" type="ORF">Col01nite_25000</name>
</gene>
<keyword evidence="1" id="KW-0732">Signal</keyword>
<protein>
    <recommendedName>
        <fullName evidence="6">Bacterial Ig-like domain-containing protein</fullName>
    </recommendedName>
</protein>
<organism evidence="3 4">
    <name type="scientific">Cellulomonas oligotrophica</name>
    <dbReference type="NCBI Taxonomy" id="931536"/>
    <lineage>
        <taxon>Bacteria</taxon>
        <taxon>Bacillati</taxon>
        <taxon>Actinomycetota</taxon>
        <taxon>Actinomycetes</taxon>
        <taxon>Micrococcales</taxon>
        <taxon>Cellulomonadaceae</taxon>
        <taxon>Cellulomonas</taxon>
    </lineage>
</organism>
<evidence type="ECO:0000313" key="2">
    <source>
        <dbReference type="EMBL" id="GIG33341.1"/>
    </source>
</evidence>
<dbReference type="Proteomes" id="UP000618382">
    <property type="component" value="Unassembled WGS sequence"/>
</dbReference>
<feature type="chain" id="PRO_5030939743" description="Bacterial Ig-like domain-containing protein" evidence="1">
    <location>
        <begin position="36"/>
        <end position="781"/>
    </location>
</feature>
<dbReference type="AlphaFoldDB" id="A0A7Y9FD77"/>
<proteinExistence type="predicted"/>
<evidence type="ECO:0000313" key="5">
    <source>
        <dbReference type="Proteomes" id="UP000618382"/>
    </source>
</evidence>